<dbReference type="EMBL" id="VDMD01000068">
    <property type="protein sequence ID" value="TRM56494.1"/>
    <property type="molecule type" value="Genomic_DNA"/>
</dbReference>
<comment type="caution">
    <text evidence="2">The sequence shown here is derived from an EMBL/GenBank/DDBJ whole genome shotgun (WGS) entry which is preliminary data.</text>
</comment>
<dbReference type="OrthoDB" id="2920273at2759"/>
<evidence type="ECO:0000313" key="2">
    <source>
        <dbReference type="EMBL" id="TRM56494.1"/>
    </source>
</evidence>
<feature type="domain" description="F-box" evidence="1">
    <location>
        <begin position="21"/>
        <end position="67"/>
    </location>
</feature>
<sequence>MSSECGIMSSERETVSSEPKSCQLLNLPSELLVKIIGNLHPDDIKAIGKACRLIHAITALKEVWLSATRRICSEHNIFEPSFELPAMNIRQLDRIASAPRRFRSLLAAGVPYRHLRPVTTRDTELLEPRGDPPVSPNDGFRTVCLVPGGRFVVAQSTEHLHIWDLGSWIHAAPKKIPSRRRQLYWARLTDLLGDLPQDMLRRTIWLNDCHPAEDPTSLIFTVRHQFYSDVEGEYERTLFVLRAKFTEAAGSGDDGASTWTVDVRVVSRLQIPPDRLKCPGPDDIVVRKVDDSIAVVAAKSEILIWKYNDASIAHLPSYTPGKQSGFARILAVYVTSDYVVCAHERVILTYRVPEFRPVDSAESWSQHVIAPCRVVQLDKGNAAWMSPRPWHLAQPKRVISRTLDHFSENEGIDRYHIVQNAVHSEPPEVRFVERGYVSAKLDFENDGMFKEVCSSLGEYNWVPRLDPVDGDGAVCTYRPYANVLVMIAYGGGRGVGSATYALRHSDLRAWSMCPASGRLCYSRSVDPYTLTCRDFLDRPGA</sequence>
<gene>
    <name evidence="2" type="ORF">BD626DRAFT_519368</name>
</gene>
<name>A0A550BVB9_9AGAR</name>
<evidence type="ECO:0000313" key="3">
    <source>
        <dbReference type="Proteomes" id="UP000320762"/>
    </source>
</evidence>
<dbReference type="PROSITE" id="PS50181">
    <property type="entry name" value="FBOX"/>
    <property type="match status" value="1"/>
</dbReference>
<dbReference type="InterPro" id="IPR036047">
    <property type="entry name" value="F-box-like_dom_sf"/>
</dbReference>
<evidence type="ECO:0000259" key="1">
    <source>
        <dbReference type="PROSITE" id="PS50181"/>
    </source>
</evidence>
<dbReference type="InterPro" id="IPR001810">
    <property type="entry name" value="F-box_dom"/>
</dbReference>
<proteinExistence type="predicted"/>
<dbReference type="Proteomes" id="UP000320762">
    <property type="component" value="Unassembled WGS sequence"/>
</dbReference>
<reference evidence="2 3" key="1">
    <citation type="journal article" date="2019" name="New Phytol.">
        <title>Comparative genomics reveals unique wood-decay strategies and fruiting body development in the Schizophyllaceae.</title>
        <authorList>
            <person name="Almasi E."/>
            <person name="Sahu N."/>
            <person name="Krizsan K."/>
            <person name="Balint B."/>
            <person name="Kovacs G.M."/>
            <person name="Kiss B."/>
            <person name="Cseklye J."/>
            <person name="Drula E."/>
            <person name="Henrissat B."/>
            <person name="Nagy I."/>
            <person name="Chovatia M."/>
            <person name="Adam C."/>
            <person name="LaButti K."/>
            <person name="Lipzen A."/>
            <person name="Riley R."/>
            <person name="Grigoriev I.V."/>
            <person name="Nagy L.G."/>
        </authorList>
    </citation>
    <scope>NUCLEOTIDE SEQUENCE [LARGE SCALE GENOMIC DNA]</scope>
    <source>
        <strain evidence="2 3">NL-1724</strain>
    </source>
</reference>
<organism evidence="2 3">
    <name type="scientific">Schizophyllum amplum</name>
    <dbReference type="NCBI Taxonomy" id="97359"/>
    <lineage>
        <taxon>Eukaryota</taxon>
        <taxon>Fungi</taxon>
        <taxon>Dikarya</taxon>
        <taxon>Basidiomycota</taxon>
        <taxon>Agaricomycotina</taxon>
        <taxon>Agaricomycetes</taxon>
        <taxon>Agaricomycetidae</taxon>
        <taxon>Agaricales</taxon>
        <taxon>Schizophyllaceae</taxon>
        <taxon>Schizophyllum</taxon>
    </lineage>
</organism>
<accession>A0A550BVB9</accession>
<keyword evidence="3" id="KW-1185">Reference proteome</keyword>
<dbReference type="AlphaFoldDB" id="A0A550BVB9"/>
<protein>
    <recommendedName>
        <fullName evidence="1">F-box domain-containing protein</fullName>
    </recommendedName>
</protein>
<dbReference type="SUPFAM" id="SSF81383">
    <property type="entry name" value="F-box domain"/>
    <property type="match status" value="1"/>
</dbReference>